<dbReference type="InterPro" id="IPR020056">
    <property type="entry name" value="Rbsml_bL25/Gln-tRNA_synth_N"/>
</dbReference>
<evidence type="ECO:0000256" key="1">
    <source>
        <dbReference type="ARBA" id="ARBA00022730"/>
    </source>
</evidence>
<dbReference type="HAMAP" id="MF_01336">
    <property type="entry name" value="Ribosomal_bL25"/>
    <property type="match status" value="1"/>
</dbReference>
<dbReference type="PANTHER" id="PTHR33284">
    <property type="entry name" value="RIBOSOMAL PROTEIN L25/GLN-TRNA SYNTHETASE, ANTI-CODON-BINDING DOMAIN-CONTAINING PROTEIN"/>
    <property type="match status" value="1"/>
</dbReference>
<evidence type="ECO:0000256" key="2">
    <source>
        <dbReference type="ARBA" id="ARBA00022884"/>
    </source>
</evidence>
<dbReference type="Pfam" id="PF01386">
    <property type="entry name" value="Ribosomal_L25p"/>
    <property type="match status" value="1"/>
</dbReference>
<dbReference type="InterPro" id="IPR020055">
    <property type="entry name" value="Ribosomal_bL25_short"/>
</dbReference>
<dbReference type="GO" id="GO:0008097">
    <property type="term" value="F:5S rRNA binding"/>
    <property type="evidence" value="ECO:0007669"/>
    <property type="project" value="InterPro"/>
</dbReference>
<dbReference type="NCBIfam" id="NF004612">
    <property type="entry name" value="PRK05943.1"/>
    <property type="match status" value="1"/>
</dbReference>
<keyword evidence="2" id="KW-0694">RNA-binding</keyword>
<evidence type="ECO:0000256" key="3">
    <source>
        <dbReference type="ARBA" id="ARBA00022980"/>
    </source>
</evidence>
<keyword evidence="4" id="KW-0687">Ribonucleoprotein</keyword>
<dbReference type="GO" id="GO:0003735">
    <property type="term" value="F:structural constituent of ribosome"/>
    <property type="evidence" value="ECO:0007669"/>
    <property type="project" value="InterPro"/>
</dbReference>
<keyword evidence="3" id="KW-0689">Ribosomal protein</keyword>
<name>A0A382PPG4_9ZZZZ</name>
<accession>A0A382PPG4</accession>
<dbReference type="NCBIfam" id="TIGR00731">
    <property type="entry name" value="bL25_bact_ctc"/>
    <property type="match status" value="1"/>
</dbReference>
<gene>
    <name evidence="6" type="ORF">METZ01_LOCUS327382</name>
</gene>
<dbReference type="Gene3D" id="2.40.240.10">
    <property type="entry name" value="Ribosomal Protein L25, Chain P"/>
    <property type="match status" value="1"/>
</dbReference>
<reference evidence="6" key="1">
    <citation type="submission" date="2018-05" db="EMBL/GenBank/DDBJ databases">
        <authorList>
            <person name="Lanie J.A."/>
            <person name="Ng W.-L."/>
            <person name="Kazmierczak K.M."/>
            <person name="Andrzejewski T.M."/>
            <person name="Davidsen T.M."/>
            <person name="Wayne K.J."/>
            <person name="Tettelin H."/>
            <person name="Glass J.I."/>
            <person name="Rusch D."/>
            <person name="Podicherti R."/>
            <person name="Tsui H.-C.T."/>
            <person name="Winkler M.E."/>
        </authorList>
    </citation>
    <scope>NUCLEOTIDE SEQUENCE</scope>
</reference>
<evidence type="ECO:0000313" key="6">
    <source>
        <dbReference type="EMBL" id="SVC74528.1"/>
    </source>
</evidence>
<dbReference type="EMBL" id="UINC01108432">
    <property type="protein sequence ID" value="SVC74528.1"/>
    <property type="molecule type" value="Genomic_DNA"/>
</dbReference>
<dbReference type="GO" id="GO:0022625">
    <property type="term" value="C:cytosolic large ribosomal subunit"/>
    <property type="evidence" value="ECO:0007669"/>
    <property type="project" value="TreeGrafter"/>
</dbReference>
<dbReference type="InterPro" id="IPR001021">
    <property type="entry name" value="Ribosomal_bL25_long"/>
</dbReference>
<organism evidence="6">
    <name type="scientific">marine metagenome</name>
    <dbReference type="NCBI Taxonomy" id="408172"/>
    <lineage>
        <taxon>unclassified sequences</taxon>
        <taxon>metagenomes</taxon>
        <taxon>ecological metagenomes</taxon>
    </lineage>
</organism>
<dbReference type="InterPro" id="IPR020930">
    <property type="entry name" value="Ribosomal_uL5_bac-type"/>
</dbReference>
<feature type="non-terminal residue" evidence="6">
    <location>
        <position position="121"/>
    </location>
</feature>
<feature type="domain" description="Large ribosomal subunit protein bL25 L25" evidence="5">
    <location>
        <begin position="7"/>
        <end position="94"/>
    </location>
</feature>
<dbReference type="AlphaFoldDB" id="A0A382PPG4"/>
<evidence type="ECO:0000256" key="4">
    <source>
        <dbReference type="ARBA" id="ARBA00023274"/>
    </source>
</evidence>
<dbReference type="SUPFAM" id="SSF50715">
    <property type="entry name" value="Ribosomal protein L25-like"/>
    <property type="match status" value="1"/>
</dbReference>
<dbReference type="InterPro" id="IPR011035">
    <property type="entry name" value="Ribosomal_bL25/Gln-tRNA_synth"/>
</dbReference>
<evidence type="ECO:0000259" key="5">
    <source>
        <dbReference type="Pfam" id="PF01386"/>
    </source>
</evidence>
<dbReference type="GO" id="GO:0006412">
    <property type="term" value="P:translation"/>
    <property type="evidence" value="ECO:0007669"/>
    <property type="project" value="InterPro"/>
</dbReference>
<proteinExistence type="inferred from homology"/>
<keyword evidence="1" id="KW-0699">rRNA-binding</keyword>
<protein>
    <recommendedName>
        <fullName evidence="5">Large ribosomal subunit protein bL25 L25 domain-containing protein</fullName>
    </recommendedName>
</protein>
<dbReference type="CDD" id="cd00495">
    <property type="entry name" value="Ribosomal_L25_TL5_CTC"/>
    <property type="match status" value="1"/>
</dbReference>
<dbReference type="PANTHER" id="PTHR33284:SF1">
    <property type="entry name" value="RIBOSOMAL PROTEIN L25_GLN-TRNA SYNTHETASE, ANTI-CODON-BINDING DOMAIN-CONTAINING PROTEIN"/>
    <property type="match status" value="1"/>
</dbReference>
<dbReference type="InterPro" id="IPR029751">
    <property type="entry name" value="Ribosomal_L25_dom"/>
</dbReference>
<sequence length="121" mass="13529">MNADFELEVRSRDLKGKGSSRRLRRSGKTPAVLYGGGVQPTPITLDNHALAKQMEQEAFFTSILNIVLDGNPQAAVVKEVQRHPFKPQVLHLDFQRILEDEKINLNVPIHFLGEETAKGVT</sequence>